<dbReference type="RefSeq" id="XP_005790979.1">
    <property type="nucleotide sequence ID" value="XM_005790922.1"/>
</dbReference>
<dbReference type="GeneID" id="17283820"/>
<evidence type="ECO:0000256" key="10">
    <source>
        <dbReference type="ARBA" id="ARBA00034269"/>
    </source>
</evidence>
<feature type="transmembrane region" description="Helical" evidence="12">
    <location>
        <begin position="136"/>
        <end position="157"/>
    </location>
</feature>
<evidence type="ECO:0000313" key="13">
    <source>
        <dbReference type="EnsemblProtists" id="EOD03730"/>
    </source>
</evidence>
<dbReference type="PANTHER" id="PTHR46494">
    <property type="entry name" value="CORA FAMILY METAL ION TRANSPORTER (EUROFUNG)"/>
    <property type="match status" value="1"/>
</dbReference>
<proteinExistence type="inferred from homology"/>
<dbReference type="HOGENOM" id="CLU_1514481_0_0_1"/>
<dbReference type="EnsemblProtists" id="EOD03730">
    <property type="protein sequence ID" value="EOD03730"/>
    <property type="gene ID" value="EMIHUDRAFT_69409"/>
</dbReference>
<keyword evidence="7 12" id="KW-1133">Transmembrane helix</keyword>
<dbReference type="RefSeq" id="XP_005756159.1">
    <property type="nucleotide sequence ID" value="XM_005756102.1"/>
</dbReference>
<evidence type="ECO:0000313" key="14">
    <source>
        <dbReference type="Proteomes" id="UP000013827"/>
    </source>
</evidence>
<evidence type="ECO:0000256" key="12">
    <source>
        <dbReference type="SAM" id="Phobius"/>
    </source>
</evidence>
<comment type="subcellular location">
    <subcellularLocation>
        <location evidence="1">Cell membrane</location>
        <topology evidence="1">Multi-pass membrane protein</topology>
    </subcellularLocation>
</comment>
<evidence type="ECO:0000256" key="9">
    <source>
        <dbReference type="ARBA" id="ARBA00023136"/>
    </source>
</evidence>
<keyword evidence="3" id="KW-0813">Transport</keyword>
<dbReference type="GO" id="GO:0000287">
    <property type="term" value="F:magnesium ion binding"/>
    <property type="evidence" value="ECO:0007669"/>
    <property type="project" value="TreeGrafter"/>
</dbReference>
<dbReference type="GO" id="GO:0050897">
    <property type="term" value="F:cobalt ion binding"/>
    <property type="evidence" value="ECO:0007669"/>
    <property type="project" value="TreeGrafter"/>
</dbReference>
<dbReference type="eggNOG" id="ENOG502R8TN">
    <property type="taxonomic scope" value="Eukaryota"/>
</dbReference>
<dbReference type="Gene3D" id="1.20.58.340">
    <property type="entry name" value="Magnesium transport protein CorA, transmembrane region"/>
    <property type="match status" value="1"/>
</dbReference>
<dbReference type="STRING" id="2903.R1FHN5"/>
<evidence type="ECO:0008006" key="15">
    <source>
        <dbReference type="Google" id="ProtNLM"/>
    </source>
</evidence>
<evidence type="ECO:0000256" key="1">
    <source>
        <dbReference type="ARBA" id="ARBA00004651"/>
    </source>
</evidence>
<keyword evidence="6" id="KW-0460">Magnesium</keyword>
<dbReference type="GO" id="GO:0015087">
    <property type="term" value="F:cobalt ion transmembrane transporter activity"/>
    <property type="evidence" value="ECO:0007669"/>
    <property type="project" value="TreeGrafter"/>
</dbReference>
<dbReference type="SUPFAM" id="SSF144083">
    <property type="entry name" value="Magnesium transport protein CorA, transmembrane region"/>
    <property type="match status" value="1"/>
</dbReference>
<dbReference type="GeneID" id="17249935"/>
<comment type="function">
    <text evidence="11">Mediates influx of magnesium ions. Alternates between open and closed states. Activated by low cytoplasmic Mg(2+) levels. Inactive when cytoplasmic Mg(2+) levels are high.</text>
</comment>
<dbReference type="KEGG" id="ehx:EMIHUDRAFT_70170"/>
<dbReference type="KEGG" id="ehx:EMIHUDRAFT_69409"/>
<reference evidence="13" key="2">
    <citation type="submission" date="2024-10" db="UniProtKB">
        <authorList>
            <consortium name="EnsemblProtists"/>
        </authorList>
    </citation>
    <scope>IDENTIFICATION</scope>
</reference>
<evidence type="ECO:0000256" key="3">
    <source>
        <dbReference type="ARBA" id="ARBA00022448"/>
    </source>
</evidence>
<protein>
    <recommendedName>
        <fullName evidence="15">Magnesium and cobalt transport protein CorA</fullName>
    </recommendedName>
</protein>
<evidence type="ECO:0000256" key="8">
    <source>
        <dbReference type="ARBA" id="ARBA00023065"/>
    </source>
</evidence>
<dbReference type="FunFam" id="1.20.58.340:FF:000004">
    <property type="entry name" value="Magnesium transport protein CorA"/>
    <property type="match status" value="1"/>
</dbReference>
<keyword evidence="14" id="KW-1185">Reference proteome</keyword>
<dbReference type="PaxDb" id="2903-EOD03730"/>
<keyword evidence="8" id="KW-0406">Ion transport</keyword>
<evidence type="ECO:0000256" key="6">
    <source>
        <dbReference type="ARBA" id="ARBA00022842"/>
    </source>
</evidence>
<accession>A0A0D3HXJ5</accession>
<evidence type="ECO:0000256" key="2">
    <source>
        <dbReference type="ARBA" id="ARBA00009765"/>
    </source>
</evidence>
<reference evidence="14" key="1">
    <citation type="journal article" date="2013" name="Nature">
        <title>Pan genome of the phytoplankton Emiliania underpins its global distribution.</title>
        <authorList>
            <person name="Read B.A."/>
            <person name="Kegel J."/>
            <person name="Klute M.J."/>
            <person name="Kuo A."/>
            <person name="Lefebvre S.C."/>
            <person name="Maumus F."/>
            <person name="Mayer C."/>
            <person name="Miller J."/>
            <person name="Monier A."/>
            <person name="Salamov A."/>
            <person name="Young J."/>
            <person name="Aguilar M."/>
            <person name="Claverie J.M."/>
            <person name="Frickenhaus S."/>
            <person name="Gonzalez K."/>
            <person name="Herman E.K."/>
            <person name="Lin Y.C."/>
            <person name="Napier J."/>
            <person name="Ogata H."/>
            <person name="Sarno A.F."/>
            <person name="Shmutz J."/>
            <person name="Schroeder D."/>
            <person name="de Vargas C."/>
            <person name="Verret F."/>
            <person name="von Dassow P."/>
            <person name="Valentin K."/>
            <person name="Van de Peer Y."/>
            <person name="Wheeler G."/>
            <person name="Dacks J.B."/>
            <person name="Delwiche C.F."/>
            <person name="Dyhrman S.T."/>
            <person name="Glockner G."/>
            <person name="John U."/>
            <person name="Richards T."/>
            <person name="Worden A.Z."/>
            <person name="Zhang X."/>
            <person name="Grigoriev I.V."/>
            <person name="Allen A.E."/>
            <person name="Bidle K."/>
            <person name="Borodovsky M."/>
            <person name="Bowler C."/>
            <person name="Brownlee C."/>
            <person name="Cock J.M."/>
            <person name="Elias M."/>
            <person name="Gladyshev V.N."/>
            <person name="Groth M."/>
            <person name="Guda C."/>
            <person name="Hadaegh A."/>
            <person name="Iglesias-Rodriguez M.D."/>
            <person name="Jenkins J."/>
            <person name="Jones B.M."/>
            <person name="Lawson T."/>
            <person name="Leese F."/>
            <person name="Lindquist E."/>
            <person name="Lobanov A."/>
            <person name="Lomsadze A."/>
            <person name="Malik S.B."/>
            <person name="Marsh M.E."/>
            <person name="Mackinder L."/>
            <person name="Mock T."/>
            <person name="Mueller-Roeber B."/>
            <person name="Pagarete A."/>
            <person name="Parker M."/>
            <person name="Probert I."/>
            <person name="Quesneville H."/>
            <person name="Raines C."/>
            <person name="Rensing S.A."/>
            <person name="Riano-Pachon D.M."/>
            <person name="Richier S."/>
            <person name="Rokitta S."/>
            <person name="Shiraiwa Y."/>
            <person name="Soanes D.M."/>
            <person name="van der Giezen M."/>
            <person name="Wahlund T.M."/>
            <person name="Williams B."/>
            <person name="Wilson W."/>
            <person name="Wolfe G."/>
            <person name="Wurch L.L."/>
        </authorList>
    </citation>
    <scope>NUCLEOTIDE SEQUENCE</scope>
</reference>
<evidence type="ECO:0000256" key="11">
    <source>
        <dbReference type="ARBA" id="ARBA00045497"/>
    </source>
</evidence>
<dbReference type="GO" id="GO:0015095">
    <property type="term" value="F:magnesium ion transmembrane transporter activity"/>
    <property type="evidence" value="ECO:0007669"/>
    <property type="project" value="TreeGrafter"/>
</dbReference>
<dbReference type="EnsemblProtists" id="EOD38550">
    <property type="protein sequence ID" value="EOD38550"/>
    <property type="gene ID" value="EMIHUDRAFT_70170"/>
</dbReference>
<comment type="catalytic activity">
    <reaction evidence="10">
        <text>Mg(2+)(in) = Mg(2+)(out)</text>
        <dbReference type="Rhea" id="RHEA:29827"/>
        <dbReference type="ChEBI" id="CHEBI:18420"/>
    </reaction>
</comment>
<keyword evidence="5 12" id="KW-0812">Transmembrane</keyword>
<organism evidence="13 14">
    <name type="scientific">Emiliania huxleyi (strain CCMP1516)</name>
    <dbReference type="NCBI Taxonomy" id="280463"/>
    <lineage>
        <taxon>Eukaryota</taxon>
        <taxon>Haptista</taxon>
        <taxon>Haptophyta</taxon>
        <taxon>Prymnesiophyceae</taxon>
        <taxon>Isochrysidales</taxon>
        <taxon>Noelaerhabdaceae</taxon>
        <taxon>Emiliania</taxon>
    </lineage>
</organism>
<evidence type="ECO:0000256" key="7">
    <source>
        <dbReference type="ARBA" id="ARBA00022989"/>
    </source>
</evidence>
<feature type="transmembrane region" description="Helical" evidence="12">
    <location>
        <begin position="101"/>
        <end position="124"/>
    </location>
</feature>
<keyword evidence="4" id="KW-1003">Cell membrane</keyword>
<dbReference type="GO" id="GO:0005886">
    <property type="term" value="C:plasma membrane"/>
    <property type="evidence" value="ECO:0007669"/>
    <property type="project" value="UniProtKB-SubCell"/>
</dbReference>
<dbReference type="InterPro" id="IPR002523">
    <property type="entry name" value="MgTranspt_CorA/ZnTranspt_ZntB"/>
</dbReference>
<dbReference type="AlphaFoldDB" id="A0A0D3HXJ5"/>
<evidence type="ECO:0000256" key="5">
    <source>
        <dbReference type="ARBA" id="ARBA00022692"/>
    </source>
</evidence>
<dbReference type="InterPro" id="IPR045863">
    <property type="entry name" value="CorA_TM1_TM2"/>
</dbReference>
<name>A0A0D3HXJ5_EMIH1</name>
<dbReference type="Pfam" id="PF01544">
    <property type="entry name" value="CorA"/>
    <property type="match status" value="1"/>
</dbReference>
<dbReference type="PANTHER" id="PTHR46494:SF1">
    <property type="entry name" value="CORA FAMILY METAL ION TRANSPORTER (EUROFUNG)"/>
    <property type="match status" value="1"/>
</dbReference>
<dbReference type="Proteomes" id="UP000013827">
    <property type="component" value="Unassembled WGS sequence"/>
</dbReference>
<sequence>LNTLDDEITTRPQPLHVQHLHDIRSVLDEFAGALIPLNNDMAAFDRSDSDVSLFFSSDLTQLRRSRDDLQYVVDDIQRMARKAESLVELYRFCKESHQEQVLRTLTIVTTIFIPGQFMSGVWGMNFENMPELQLKYGYYLFWAIFVTMGSVVLLYFWSQGWFSHEARGAYRYLKLRSD</sequence>
<keyword evidence="9 12" id="KW-0472">Membrane</keyword>
<evidence type="ECO:0000256" key="4">
    <source>
        <dbReference type="ARBA" id="ARBA00022475"/>
    </source>
</evidence>
<comment type="similarity">
    <text evidence="2">Belongs to the CorA metal ion transporter (MIT) (TC 1.A.35) family.</text>
</comment>